<comment type="caution">
    <text evidence="1">The sequence shown here is derived from an EMBL/GenBank/DDBJ whole genome shotgun (WGS) entry which is preliminary data.</text>
</comment>
<dbReference type="AlphaFoldDB" id="A0A840QG81"/>
<dbReference type="Proteomes" id="UP000584374">
    <property type="component" value="Unassembled WGS sequence"/>
</dbReference>
<dbReference type="EMBL" id="JACHIW010000002">
    <property type="protein sequence ID" value="MBB5158960.1"/>
    <property type="molecule type" value="Genomic_DNA"/>
</dbReference>
<organism evidence="1 2">
    <name type="scientific">Saccharopolyspora phatthalungensis</name>
    <dbReference type="NCBI Taxonomy" id="664693"/>
    <lineage>
        <taxon>Bacteria</taxon>
        <taxon>Bacillati</taxon>
        <taxon>Actinomycetota</taxon>
        <taxon>Actinomycetes</taxon>
        <taxon>Pseudonocardiales</taxon>
        <taxon>Pseudonocardiaceae</taxon>
        <taxon>Saccharopolyspora</taxon>
    </lineage>
</organism>
<evidence type="ECO:0000313" key="1">
    <source>
        <dbReference type="EMBL" id="MBB5158960.1"/>
    </source>
</evidence>
<protein>
    <submittedName>
        <fullName evidence="1">Uncharacterized protein</fullName>
    </submittedName>
</protein>
<reference evidence="1 2" key="1">
    <citation type="submission" date="2020-08" db="EMBL/GenBank/DDBJ databases">
        <title>Sequencing the genomes of 1000 actinobacteria strains.</title>
        <authorList>
            <person name="Klenk H.-P."/>
        </authorList>
    </citation>
    <scope>NUCLEOTIDE SEQUENCE [LARGE SCALE GENOMIC DNA]</scope>
    <source>
        <strain evidence="1 2">DSM 45584</strain>
    </source>
</reference>
<sequence>MAGPPARRGRLRRMPHFGPATFTESCRAGGWALIGLLQRRQMRGTFPQIIAFGQQQQRLARLR</sequence>
<name>A0A840QG81_9PSEU</name>
<keyword evidence="2" id="KW-1185">Reference proteome</keyword>
<evidence type="ECO:0000313" key="2">
    <source>
        <dbReference type="Proteomes" id="UP000584374"/>
    </source>
</evidence>
<proteinExistence type="predicted"/>
<dbReference type="RefSeq" id="WP_184731071.1">
    <property type="nucleotide sequence ID" value="NZ_JACHIW010000002.1"/>
</dbReference>
<gene>
    <name evidence="1" type="ORF">BJ970_006559</name>
</gene>
<accession>A0A840QG81</accession>